<evidence type="ECO:0000256" key="2">
    <source>
        <dbReference type="ARBA" id="ARBA00004664"/>
    </source>
</evidence>
<name>A0ABM7XC11_9BACT</name>
<sequence length="209" mass="22581">MRTRIKICGITRLEDALAAVALGVDALGFNFWAQSKRHVAPDVAGQIVRRLPPFVTTVGVFVNAMRFEIFNVAGEARMQAIQLHGDEPVGECSQYSFPVLYRLRAGEAWDEAALARSQATAFLLDTPSPAQGGAGVPFDWSLARPEIAGKPVILAGGLTPENVGEAVRRVRPYGVDVASGVESSPGVKDHEKLARFVEAVRRADAEEER</sequence>
<dbReference type="InterPro" id="IPR001240">
    <property type="entry name" value="PRAI_dom"/>
</dbReference>
<evidence type="ECO:0000256" key="1">
    <source>
        <dbReference type="ARBA" id="ARBA00001164"/>
    </source>
</evidence>
<dbReference type="HAMAP" id="MF_00135">
    <property type="entry name" value="PRAI"/>
    <property type="match status" value="1"/>
</dbReference>
<evidence type="ECO:0000256" key="5">
    <source>
        <dbReference type="ARBA" id="ARBA00022605"/>
    </source>
</evidence>
<keyword evidence="7 9" id="KW-0057">Aromatic amino acid biosynthesis</keyword>
<comment type="pathway">
    <text evidence="2 9">Amino-acid biosynthesis; L-tryptophan biosynthesis; L-tryptophan from chorismate: step 3/5.</text>
</comment>
<keyword evidence="6 9" id="KW-0822">Tryptophan biosynthesis</keyword>
<dbReference type="PANTHER" id="PTHR42894">
    <property type="entry name" value="N-(5'-PHOSPHORIBOSYL)ANTHRANILATE ISOMERASE"/>
    <property type="match status" value="1"/>
</dbReference>
<protein>
    <recommendedName>
        <fullName evidence="4 9">N-(5'-phosphoribosyl)anthranilate isomerase</fullName>
        <shortName evidence="9">PRAI</shortName>
        <ecNumber evidence="3 9">5.3.1.24</ecNumber>
    </recommendedName>
</protein>
<evidence type="ECO:0000259" key="10">
    <source>
        <dbReference type="Pfam" id="PF00697"/>
    </source>
</evidence>
<dbReference type="NCBIfam" id="NF002298">
    <property type="entry name" value="PRK01222.1-4"/>
    <property type="match status" value="1"/>
</dbReference>
<evidence type="ECO:0000256" key="7">
    <source>
        <dbReference type="ARBA" id="ARBA00023141"/>
    </source>
</evidence>
<dbReference type="RefSeq" id="WP_248341534.1">
    <property type="nucleotide sequence ID" value="NZ_AP025592.1"/>
</dbReference>
<evidence type="ECO:0000256" key="6">
    <source>
        <dbReference type="ARBA" id="ARBA00022822"/>
    </source>
</evidence>
<dbReference type="CDD" id="cd00405">
    <property type="entry name" value="PRAI"/>
    <property type="match status" value="1"/>
</dbReference>
<dbReference type="InterPro" id="IPR011060">
    <property type="entry name" value="RibuloseP-bd_barrel"/>
</dbReference>
<evidence type="ECO:0000256" key="9">
    <source>
        <dbReference type="HAMAP-Rule" id="MF_00135"/>
    </source>
</evidence>
<dbReference type="SUPFAM" id="SSF51366">
    <property type="entry name" value="Ribulose-phoshate binding barrel"/>
    <property type="match status" value="1"/>
</dbReference>
<dbReference type="PANTHER" id="PTHR42894:SF1">
    <property type="entry name" value="N-(5'-PHOSPHORIBOSYL)ANTHRANILATE ISOMERASE"/>
    <property type="match status" value="1"/>
</dbReference>
<dbReference type="EMBL" id="AP025592">
    <property type="protein sequence ID" value="BDG09388.1"/>
    <property type="molecule type" value="Genomic_DNA"/>
</dbReference>
<evidence type="ECO:0000313" key="12">
    <source>
        <dbReference type="Proteomes" id="UP001162734"/>
    </source>
</evidence>
<accession>A0ABM7XC11</accession>
<dbReference type="Gene3D" id="3.20.20.70">
    <property type="entry name" value="Aldolase class I"/>
    <property type="match status" value="1"/>
</dbReference>
<evidence type="ECO:0000313" key="11">
    <source>
        <dbReference type="EMBL" id="BDG09388.1"/>
    </source>
</evidence>
<comment type="catalytic activity">
    <reaction evidence="1 9">
        <text>N-(5-phospho-beta-D-ribosyl)anthranilate = 1-(2-carboxyphenylamino)-1-deoxy-D-ribulose 5-phosphate</text>
        <dbReference type="Rhea" id="RHEA:21540"/>
        <dbReference type="ChEBI" id="CHEBI:18277"/>
        <dbReference type="ChEBI" id="CHEBI:58613"/>
        <dbReference type="EC" id="5.3.1.24"/>
    </reaction>
</comment>
<dbReference type="EC" id="5.3.1.24" evidence="3 9"/>
<keyword evidence="8 9" id="KW-0413">Isomerase</keyword>
<gene>
    <name evidence="9 11" type="primary">trpF</name>
    <name evidence="11" type="ORF">AMPC_25010</name>
</gene>
<proteinExistence type="inferred from homology"/>
<dbReference type="InterPro" id="IPR044643">
    <property type="entry name" value="TrpF_fam"/>
</dbReference>
<dbReference type="Pfam" id="PF00697">
    <property type="entry name" value="PRAI"/>
    <property type="match status" value="1"/>
</dbReference>
<evidence type="ECO:0000256" key="8">
    <source>
        <dbReference type="ARBA" id="ARBA00023235"/>
    </source>
</evidence>
<feature type="domain" description="N-(5'phosphoribosyl) anthranilate isomerase (PRAI)" evidence="10">
    <location>
        <begin position="5"/>
        <end position="198"/>
    </location>
</feature>
<keyword evidence="12" id="KW-1185">Reference proteome</keyword>
<evidence type="ECO:0000256" key="4">
    <source>
        <dbReference type="ARBA" id="ARBA00022272"/>
    </source>
</evidence>
<dbReference type="Proteomes" id="UP001162734">
    <property type="component" value="Chromosome"/>
</dbReference>
<evidence type="ECO:0000256" key="3">
    <source>
        <dbReference type="ARBA" id="ARBA00012572"/>
    </source>
</evidence>
<dbReference type="GO" id="GO:0016853">
    <property type="term" value="F:isomerase activity"/>
    <property type="evidence" value="ECO:0007669"/>
    <property type="project" value="UniProtKB-KW"/>
</dbReference>
<comment type="similarity">
    <text evidence="9">Belongs to the TrpF family.</text>
</comment>
<keyword evidence="5 9" id="KW-0028">Amino-acid biosynthesis</keyword>
<reference evidence="12" key="1">
    <citation type="journal article" date="2022" name="Int. J. Syst. Evol. Microbiol.">
        <title>Anaeromyxobacter oryzae sp. nov., Anaeromyxobacter diazotrophicus sp. nov. and Anaeromyxobacter paludicola sp. nov., isolated from paddy soils.</title>
        <authorList>
            <person name="Itoh H."/>
            <person name="Xu Z."/>
            <person name="Mise K."/>
            <person name="Masuda Y."/>
            <person name="Ushijima N."/>
            <person name="Hayakawa C."/>
            <person name="Shiratori Y."/>
            <person name="Senoo K."/>
        </authorList>
    </citation>
    <scope>NUCLEOTIDE SEQUENCE [LARGE SCALE GENOMIC DNA]</scope>
    <source>
        <strain evidence="12">Red630</strain>
    </source>
</reference>
<dbReference type="InterPro" id="IPR013785">
    <property type="entry name" value="Aldolase_TIM"/>
</dbReference>
<organism evidence="11 12">
    <name type="scientific">Anaeromyxobacter paludicola</name>
    <dbReference type="NCBI Taxonomy" id="2918171"/>
    <lineage>
        <taxon>Bacteria</taxon>
        <taxon>Pseudomonadati</taxon>
        <taxon>Myxococcota</taxon>
        <taxon>Myxococcia</taxon>
        <taxon>Myxococcales</taxon>
        <taxon>Cystobacterineae</taxon>
        <taxon>Anaeromyxobacteraceae</taxon>
        <taxon>Anaeromyxobacter</taxon>
    </lineage>
</organism>